<sequence length="177" mass="20058">MLEQLILYFHFILGNVEIPPSSYHDSLEELWDEQEEPEEMETVMKAVPSTYHQDLDLLSKVKAEKPPPHHACDNHIELDESLPPAKVIYSLSNKKSDTLRAYISESLEKGFIWSSSSSKGAPFLFAKMKDGGLHLCVYYGKVKPVTRKNKYPIPPMNHLLTFFNGSSIFSIIDLCGA</sequence>
<organism evidence="1 2">
    <name type="scientific">Austropuccinia psidii MF-1</name>
    <dbReference type="NCBI Taxonomy" id="1389203"/>
    <lineage>
        <taxon>Eukaryota</taxon>
        <taxon>Fungi</taxon>
        <taxon>Dikarya</taxon>
        <taxon>Basidiomycota</taxon>
        <taxon>Pucciniomycotina</taxon>
        <taxon>Pucciniomycetes</taxon>
        <taxon>Pucciniales</taxon>
        <taxon>Sphaerophragmiaceae</taxon>
        <taxon>Austropuccinia</taxon>
    </lineage>
</organism>
<keyword evidence="2" id="KW-1185">Reference proteome</keyword>
<accession>A0A9Q3CEC2</accession>
<evidence type="ECO:0000313" key="1">
    <source>
        <dbReference type="EMBL" id="MBW0482494.1"/>
    </source>
</evidence>
<dbReference type="SUPFAM" id="SSF56672">
    <property type="entry name" value="DNA/RNA polymerases"/>
    <property type="match status" value="1"/>
</dbReference>
<gene>
    <name evidence="1" type="ORF">O181_022209</name>
</gene>
<dbReference type="PANTHER" id="PTHR15503">
    <property type="entry name" value="LDOC1 RELATED"/>
    <property type="match status" value="1"/>
</dbReference>
<dbReference type="Gene3D" id="3.10.10.10">
    <property type="entry name" value="HIV Type 1 Reverse Transcriptase, subunit A, domain 1"/>
    <property type="match status" value="1"/>
</dbReference>
<dbReference type="InterPro" id="IPR032567">
    <property type="entry name" value="RTL1-rel"/>
</dbReference>
<dbReference type="InterPro" id="IPR043502">
    <property type="entry name" value="DNA/RNA_pol_sf"/>
</dbReference>
<dbReference type="PANTHER" id="PTHR15503:SF36">
    <property type="entry name" value="RETROTRANSPOSON GAG-LIKE PROTEIN 5"/>
    <property type="match status" value="1"/>
</dbReference>
<dbReference type="Proteomes" id="UP000765509">
    <property type="component" value="Unassembled WGS sequence"/>
</dbReference>
<dbReference type="Gene3D" id="3.30.70.270">
    <property type="match status" value="1"/>
</dbReference>
<dbReference type="EMBL" id="AVOT02006808">
    <property type="protein sequence ID" value="MBW0482494.1"/>
    <property type="molecule type" value="Genomic_DNA"/>
</dbReference>
<dbReference type="OrthoDB" id="3262920at2759"/>
<protein>
    <submittedName>
        <fullName evidence="1">Uncharacterized protein</fullName>
    </submittedName>
</protein>
<dbReference type="InterPro" id="IPR043128">
    <property type="entry name" value="Rev_trsase/Diguanyl_cyclase"/>
</dbReference>
<comment type="caution">
    <text evidence="1">The sequence shown here is derived from an EMBL/GenBank/DDBJ whole genome shotgun (WGS) entry which is preliminary data.</text>
</comment>
<evidence type="ECO:0000313" key="2">
    <source>
        <dbReference type="Proteomes" id="UP000765509"/>
    </source>
</evidence>
<reference evidence="1" key="1">
    <citation type="submission" date="2021-03" db="EMBL/GenBank/DDBJ databases">
        <title>Draft genome sequence of rust myrtle Austropuccinia psidii MF-1, a brazilian biotype.</title>
        <authorList>
            <person name="Quecine M.C."/>
            <person name="Pachon D.M.R."/>
            <person name="Bonatelli M.L."/>
            <person name="Correr F.H."/>
            <person name="Franceschini L.M."/>
            <person name="Leite T.F."/>
            <person name="Margarido G.R.A."/>
            <person name="Almeida C.A."/>
            <person name="Ferrarezi J.A."/>
            <person name="Labate C.A."/>
        </authorList>
    </citation>
    <scope>NUCLEOTIDE SEQUENCE</scope>
    <source>
        <strain evidence="1">MF-1</strain>
    </source>
</reference>
<proteinExistence type="predicted"/>
<dbReference type="AlphaFoldDB" id="A0A9Q3CEC2"/>
<name>A0A9Q3CEC2_9BASI</name>